<gene>
    <name evidence="2" type="ORF">TSA66_23145</name>
</gene>
<organism evidence="2 3">
    <name type="scientific">Noviherbaspirillum autotrophicum</name>
    <dbReference type="NCBI Taxonomy" id="709839"/>
    <lineage>
        <taxon>Bacteria</taxon>
        <taxon>Pseudomonadati</taxon>
        <taxon>Pseudomonadota</taxon>
        <taxon>Betaproteobacteria</taxon>
        <taxon>Burkholderiales</taxon>
        <taxon>Oxalobacteraceae</taxon>
        <taxon>Noviherbaspirillum</taxon>
    </lineage>
</organism>
<keyword evidence="3" id="KW-1185">Reference proteome</keyword>
<reference evidence="2 3" key="1">
    <citation type="submission" date="2014-12" db="EMBL/GenBank/DDBJ databases">
        <title>Denitrispirillum autotrophicum gen. nov., sp. nov., Denitrifying, Facultatively Autotrophic Bacteria Isolated from Rice Paddy Soil.</title>
        <authorList>
            <person name="Ishii S."/>
            <person name="Ashida N."/>
            <person name="Ohno H."/>
            <person name="Otsuka S."/>
            <person name="Yokota A."/>
            <person name="Senoo K."/>
        </authorList>
    </citation>
    <scope>NUCLEOTIDE SEQUENCE [LARGE SCALE GENOMIC DNA]</scope>
    <source>
        <strain evidence="2 3">TSA66</strain>
    </source>
</reference>
<dbReference type="Proteomes" id="UP000031572">
    <property type="component" value="Unassembled WGS sequence"/>
</dbReference>
<evidence type="ECO:0000256" key="1">
    <source>
        <dbReference type="SAM" id="SignalP"/>
    </source>
</evidence>
<comment type="caution">
    <text evidence="2">The sequence shown here is derived from an EMBL/GenBank/DDBJ whole genome shotgun (WGS) entry which is preliminary data.</text>
</comment>
<proteinExistence type="predicted"/>
<dbReference type="OrthoDB" id="9930632at2"/>
<feature type="signal peptide" evidence="1">
    <location>
        <begin position="1"/>
        <end position="23"/>
    </location>
</feature>
<sequence>MKKSLITSLVSASLLSLSSMAFAAEPVQLTTAQMDGVTAGLLNFNIVQLTQGINAPVAAIGLISGRTVAVSRNSNNAFIIQRN</sequence>
<accession>A0A0C1YR44</accession>
<feature type="chain" id="PRO_5002156570" evidence="1">
    <location>
        <begin position="24"/>
        <end position="83"/>
    </location>
</feature>
<name>A0A0C1YR44_9BURK</name>
<dbReference type="RefSeq" id="WP_040041709.1">
    <property type="nucleotide sequence ID" value="NZ_JWJG01000028.1"/>
</dbReference>
<dbReference type="AlphaFoldDB" id="A0A0C1YR44"/>
<evidence type="ECO:0000313" key="3">
    <source>
        <dbReference type="Proteomes" id="UP000031572"/>
    </source>
</evidence>
<keyword evidence="1" id="KW-0732">Signal</keyword>
<dbReference type="EMBL" id="JWJG01000028">
    <property type="protein sequence ID" value="KIF83077.1"/>
    <property type="molecule type" value="Genomic_DNA"/>
</dbReference>
<protein>
    <submittedName>
        <fullName evidence="2">Uncharacterized protein</fullName>
    </submittedName>
</protein>
<evidence type="ECO:0000313" key="2">
    <source>
        <dbReference type="EMBL" id="KIF83077.1"/>
    </source>
</evidence>